<gene>
    <name evidence="4" type="ORF">BHQ10_007437</name>
</gene>
<name>A0A364L6I2_TALAM</name>
<feature type="domain" description="Alcohol dehydrogenase-like N-terminal" evidence="3">
    <location>
        <begin position="30"/>
        <end position="120"/>
    </location>
</feature>
<comment type="similarity">
    <text evidence="1">Belongs to the zinc-containing alcohol dehydrogenase family.</text>
</comment>
<dbReference type="EMBL" id="MIKG01000015">
    <property type="protein sequence ID" value="RAO71425.1"/>
    <property type="molecule type" value="Genomic_DNA"/>
</dbReference>
<dbReference type="RefSeq" id="XP_040735940.1">
    <property type="nucleotide sequence ID" value="XM_040880132.1"/>
</dbReference>
<dbReference type="InterPro" id="IPR036291">
    <property type="entry name" value="NAD(P)-bd_dom_sf"/>
</dbReference>
<dbReference type="STRING" id="1196081.A0A364L6I2"/>
<protein>
    <recommendedName>
        <fullName evidence="3">Alcohol dehydrogenase-like N-terminal domain-containing protein</fullName>
    </recommendedName>
</protein>
<evidence type="ECO:0000259" key="3">
    <source>
        <dbReference type="Pfam" id="PF08240"/>
    </source>
</evidence>
<proteinExistence type="inferred from homology"/>
<evidence type="ECO:0000256" key="2">
    <source>
        <dbReference type="ARBA" id="ARBA00023002"/>
    </source>
</evidence>
<dbReference type="SUPFAM" id="SSF51735">
    <property type="entry name" value="NAD(P)-binding Rossmann-fold domains"/>
    <property type="match status" value="1"/>
</dbReference>
<sequence>MAAQTQKAIFVREVGEPLVSGERPIPKPPKGYILVKVLSAMLLPHDTYGRDWGLLIEERLPYVPSANIGGVVEKLGDGVTSFSIGDEIFGQGDPMYPTPDSAGLQEYAILDADAVARVPEGVAMDDAVTFPVNATTSFEALFHPENGFGFPAPLPKDQKSSSHEANIDLQAQTIVIIGGGSSVGRLGIQFARLASIGRIITVASIRNEAELRTLGATHVVDRHDTQDSIAKKIHGIVPCDYITHVYDCVSWDPSLSLLIVSRTKESTILTLHPFDLGITQEQGLEKCQVRHLFGQNQFLRPMLKPFWENLPQWIEEGTLVTRRHRVIEGLDLVKIESALDDYRDGSAVLQAVVHPWGKPWLF</sequence>
<dbReference type="PANTHER" id="PTHR45348">
    <property type="entry name" value="HYPOTHETICAL OXIDOREDUCTASE (EUROFUNG)"/>
    <property type="match status" value="1"/>
</dbReference>
<dbReference type="SUPFAM" id="SSF50129">
    <property type="entry name" value="GroES-like"/>
    <property type="match status" value="1"/>
</dbReference>
<comment type="caution">
    <text evidence="4">The sequence shown here is derived from an EMBL/GenBank/DDBJ whole genome shotgun (WGS) entry which is preliminary data.</text>
</comment>
<dbReference type="AlphaFoldDB" id="A0A364L6I2"/>
<organism evidence="4 5">
    <name type="scientific">Talaromyces amestolkiae</name>
    <dbReference type="NCBI Taxonomy" id="1196081"/>
    <lineage>
        <taxon>Eukaryota</taxon>
        <taxon>Fungi</taxon>
        <taxon>Dikarya</taxon>
        <taxon>Ascomycota</taxon>
        <taxon>Pezizomycotina</taxon>
        <taxon>Eurotiomycetes</taxon>
        <taxon>Eurotiomycetidae</taxon>
        <taxon>Eurotiales</taxon>
        <taxon>Trichocomaceae</taxon>
        <taxon>Talaromyces</taxon>
        <taxon>Talaromyces sect. Talaromyces</taxon>
    </lineage>
</organism>
<dbReference type="CDD" id="cd08249">
    <property type="entry name" value="enoyl_reductase_like"/>
    <property type="match status" value="1"/>
</dbReference>
<dbReference type="InterPro" id="IPR047122">
    <property type="entry name" value="Trans-enoyl_RdTase-like"/>
</dbReference>
<dbReference type="Pfam" id="PF08240">
    <property type="entry name" value="ADH_N"/>
    <property type="match status" value="1"/>
</dbReference>
<dbReference type="GO" id="GO:0016651">
    <property type="term" value="F:oxidoreductase activity, acting on NAD(P)H"/>
    <property type="evidence" value="ECO:0007669"/>
    <property type="project" value="InterPro"/>
</dbReference>
<dbReference type="GeneID" id="63796652"/>
<dbReference type="Gene3D" id="3.90.180.10">
    <property type="entry name" value="Medium-chain alcohol dehydrogenases, catalytic domain"/>
    <property type="match status" value="1"/>
</dbReference>
<dbReference type="PANTHER" id="PTHR45348:SF2">
    <property type="entry name" value="ZINC-TYPE ALCOHOL DEHYDROGENASE-LIKE PROTEIN C2E1P3.01"/>
    <property type="match status" value="1"/>
</dbReference>
<reference evidence="4 5" key="1">
    <citation type="journal article" date="2017" name="Biotechnol. Biofuels">
        <title>Differential beta-glucosidase expression as a function of carbon source availability in Talaromyces amestolkiae: a genomic and proteomic approach.</title>
        <authorList>
            <person name="de Eugenio L.I."/>
            <person name="Mendez-Liter J.A."/>
            <person name="Nieto-Dominguez M."/>
            <person name="Alonso L."/>
            <person name="Gil-Munoz J."/>
            <person name="Barriuso J."/>
            <person name="Prieto A."/>
            <person name="Martinez M.J."/>
        </authorList>
    </citation>
    <scope>NUCLEOTIDE SEQUENCE [LARGE SCALE GENOMIC DNA]</scope>
    <source>
        <strain evidence="4 5">CIB</strain>
    </source>
</reference>
<evidence type="ECO:0000256" key="1">
    <source>
        <dbReference type="ARBA" id="ARBA00008072"/>
    </source>
</evidence>
<keyword evidence="2" id="KW-0560">Oxidoreductase</keyword>
<dbReference type="InterPro" id="IPR011032">
    <property type="entry name" value="GroES-like_sf"/>
</dbReference>
<accession>A0A364L6I2</accession>
<evidence type="ECO:0000313" key="4">
    <source>
        <dbReference type="EMBL" id="RAO71425.1"/>
    </source>
</evidence>
<dbReference type="Proteomes" id="UP000249363">
    <property type="component" value="Unassembled WGS sequence"/>
</dbReference>
<dbReference type="InterPro" id="IPR013154">
    <property type="entry name" value="ADH-like_N"/>
</dbReference>
<dbReference type="Gene3D" id="3.40.50.720">
    <property type="entry name" value="NAD(P)-binding Rossmann-like Domain"/>
    <property type="match status" value="1"/>
</dbReference>
<evidence type="ECO:0000313" key="5">
    <source>
        <dbReference type="Proteomes" id="UP000249363"/>
    </source>
</evidence>
<keyword evidence="5" id="KW-1185">Reference proteome</keyword>
<dbReference type="OrthoDB" id="9992527at2759"/>